<dbReference type="Gene3D" id="1.10.287.130">
    <property type="match status" value="1"/>
</dbReference>
<dbReference type="SMART" id="SM00091">
    <property type="entry name" value="PAS"/>
    <property type="match status" value="2"/>
</dbReference>
<dbReference type="Pfam" id="PF00512">
    <property type="entry name" value="HisKA"/>
    <property type="match status" value="1"/>
</dbReference>
<evidence type="ECO:0000313" key="9">
    <source>
        <dbReference type="EMBL" id="MBD2733060.1"/>
    </source>
</evidence>
<evidence type="ECO:0000256" key="3">
    <source>
        <dbReference type="ARBA" id="ARBA00022553"/>
    </source>
</evidence>
<comment type="caution">
    <text evidence="9">The sequence shown here is derived from an EMBL/GenBank/DDBJ whole genome shotgun (WGS) entry which is preliminary data.</text>
</comment>
<dbReference type="Gene3D" id="3.30.565.10">
    <property type="entry name" value="Histidine kinase-like ATPase, C-terminal domain"/>
    <property type="match status" value="1"/>
</dbReference>
<feature type="domain" description="Histidine kinase" evidence="7">
    <location>
        <begin position="329"/>
        <end position="543"/>
    </location>
</feature>
<dbReference type="CDD" id="cd00075">
    <property type="entry name" value="HATPase"/>
    <property type="match status" value="1"/>
</dbReference>
<protein>
    <recommendedName>
        <fullName evidence="2">histidine kinase</fullName>
        <ecNumber evidence="2">2.7.13.3</ecNumber>
    </recommendedName>
</protein>
<evidence type="ECO:0000259" key="7">
    <source>
        <dbReference type="PROSITE" id="PS50109"/>
    </source>
</evidence>
<dbReference type="InterPro" id="IPR036890">
    <property type="entry name" value="HATPase_C_sf"/>
</dbReference>
<dbReference type="NCBIfam" id="TIGR00229">
    <property type="entry name" value="sensory_box"/>
    <property type="match status" value="2"/>
</dbReference>
<evidence type="ECO:0000259" key="8">
    <source>
        <dbReference type="PROSITE" id="PS50112"/>
    </source>
</evidence>
<dbReference type="Pfam" id="PF13426">
    <property type="entry name" value="PAS_9"/>
    <property type="match status" value="1"/>
</dbReference>
<dbReference type="RefSeq" id="WP_190953807.1">
    <property type="nucleotide sequence ID" value="NZ_JACJTU010000002.1"/>
</dbReference>
<dbReference type="InterPro" id="IPR003594">
    <property type="entry name" value="HATPase_dom"/>
</dbReference>
<dbReference type="InterPro" id="IPR013767">
    <property type="entry name" value="PAS_fold"/>
</dbReference>
<dbReference type="InterPro" id="IPR003661">
    <property type="entry name" value="HisK_dim/P_dom"/>
</dbReference>
<evidence type="ECO:0000256" key="6">
    <source>
        <dbReference type="ARBA" id="ARBA00023012"/>
    </source>
</evidence>
<keyword evidence="5" id="KW-0418">Kinase</keyword>
<accession>A0ABR8K1W4</accession>
<keyword evidence="3" id="KW-0597">Phosphoprotein</keyword>
<evidence type="ECO:0000313" key="10">
    <source>
        <dbReference type="Proteomes" id="UP000637383"/>
    </source>
</evidence>
<dbReference type="EC" id="2.7.13.3" evidence="2"/>
<dbReference type="PRINTS" id="PR00344">
    <property type="entry name" value="BCTRLSENSOR"/>
</dbReference>
<feature type="domain" description="PAS" evidence="8">
    <location>
        <begin position="20"/>
        <end position="78"/>
    </location>
</feature>
<dbReference type="PANTHER" id="PTHR43711">
    <property type="entry name" value="TWO-COMPONENT HISTIDINE KINASE"/>
    <property type="match status" value="1"/>
</dbReference>
<dbReference type="InterPro" id="IPR000014">
    <property type="entry name" value="PAS"/>
</dbReference>
<dbReference type="InterPro" id="IPR035965">
    <property type="entry name" value="PAS-like_dom_sf"/>
</dbReference>
<dbReference type="InterPro" id="IPR036097">
    <property type="entry name" value="HisK_dim/P_sf"/>
</dbReference>
<dbReference type="InterPro" id="IPR050736">
    <property type="entry name" value="Sensor_HK_Regulatory"/>
</dbReference>
<sequence>MVKNYISEKGNSQIRLLLEKQLQITKFLKSPLTDAVLWVKPNANIIYVNDAACSLVGYSREELLFMSIQDLNLEFLHEIWSKDYKNIKQDGFLHFESICWNNKGQSFLLEINITYIEYGSCEFSCILINHINKRQESSFALEQANKVLERKTQDFLTKEKQNYEQLSREIIERKWVEAELQNSLCLLQATLESNPDGVIAVRCNGDIVTFNQKFVEMWQVPDSIVISRNYQQYLTFYRNQLKQPETFYQNIEQLEIDSQKDFRRCDILELKDGKVFEQYSKPLRLGEKRIGTVCSFRDITQRQQAEAEVRRILEQEKQLTEQRAQFVSMVSHEFRTPLNIISYSTSLLKRHSHRWAQEKKLQYLQHLQTAVEQITQLMDEVLIIGRLDAGKFQLEPKPLDLEIFCRDILVELNLSKKSDRAINFISQGDCKSVCLDKKLLHPILTNLLSNAIKYSSAGSKVDLLLCCEDKKVIFQVKDCGIGISIEEQQEVFKPFYRGNNVSNIPGNGLGLAIVKKLVDLHNSQISLVSEIGIGTTFTITLPI</sequence>
<dbReference type="Pfam" id="PF02518">
    <property type="entry name" value="HATPase_c"/>
    <property type="match status" value="1"/>
</dbReference>
<dbReference type="SMART" id="SM00388">
    <property type="entry name" value="HisKA"/>
    <property type="match status" value="1"/>
</dbReference>
<reference evidence="9 10" key="1">
    <citation type="journal article" date="2020" name="ISME J.">
        <title>Comparative genomics reveals insights into cyanobacterial evolution and habitat adaptation.</title>
        <authorList>
            <person name="Chen M.Y."/>
            <person name="Teng W.K."/>
            <person name="Zhao L."/>
            <person name="Hu C.X."/>
            <person name="Zhou Y.K."/>
            <person name="Han B.P."/>
            <person name="Song L.R."/>
            <person name="Shu W.S."/>
        </authorList>
    </citation>
    <scope>NUCLEOTIDE SEQUENCE [LARGE SCALE GENOMIC DNA]</scope>
    <source>
        <strain evidence="9 10">FACHB-159</strain>
    </source>
</reference>
<dbReference type="PROSITE" id="PS50109">
    <property type="entry name" value="HIS_KIN"/>
    <property type="match status" value="1"/>
</dbReference>
<dbReference type="CDD" id="cd00130">
    <property type="entry name" value="PAS"/>
    <property type="match status" value="1"/>
</dbReference>
<dbReference type="SUPFAM" id="SSF55785">
    <property type="entry name" value="PYP-like sensor domain (PAS domain)"/>
    <property type="match status" value="2"/>
</dbReference>
<keyword evidence="4" id="KW-0808">Transferase</keyword>
<dbReference type="Gene3D" id="3.30.450.20">
    <property type="entry name" value="PAS domain"/>
    <property type="match status" value="2"/>
</dbReference>
<dbReference type="Pfam" id="PF00989">
    <property type="entry name" value="PAS"/>
    <property type="match status" value="1"/>
</dbReference>
<evidence type="ECO:0000256" key="5">
    <source>
        <dbReference type="ARBA" id="ARBA00022777"/>
    </source>
</evidence>
<dbReference type="SUPFAM" id="SSF47384">
    <property type="entry name" value="Homodimeric domain of signal transducing histidine kinase"/>
    <property type="match status" value="1"/>
</dbReference>
<keyword evidence="6" id="KW-0902">Two-component regulatory system</keyword>
<dbReference type="SUPFAM" id="SSF55874">
    <property type="entry name" value="ATPase domain of HSP90 chaperone/DNA topoisomerase II/histidine kinase"/>
    <property type="match status" value="1"/>
</dbReference>
<evidence type="ECO:0000256" key="1">
    <source>
        <dbReference type="ARBA" id="ARBA00000085"/>
    </source>
</evidence>
<dbReference type="InterPro" id="IPR004358">
    <property type="entry name" value="Sig_transdc_His_kin-like_C"/>
</dbReference>
<evidence type="ECO:0000256" key="4">
    <source>
        <dbReference type="ARBA" id="ARBA00022679"/>
    </source>
</evidence>
<dbReference type="CDD" id="cd00082">
    <property type="entry name" value="HisKA"/>
    <property type="match status" value="1"/>
</dbReference>
<dbReference type="InterPro" id="IPR005467">
    <property type="entry name" value="His_kinase_dom"/>
</dbReference>
<dbReference type="PROSITE" id="PS50112">
    <property type="entry name" value="PAS"/>
    <property type="match status" value="1"/>
</dbReference>
<dbReference type="Proteomes" id="UP000637383">
    <property type="component" value="Unassembled WGS sequence"/>
</dbReference>
<name>A0ABR8K1W4_9NOSO</name>
<comment type="catalytic activity">
    <reaction evidence="1">
        <text>ATP + protein L-histidine = ADP + protein N-phospho-L-histidine.</text>
        <dbReference type="EC" id="2.7.13.3"/>
    </reaction>
</comment>
<dbReference type="EMBL" id="JACJTU010000002">
    <property type="protein sequence ID" value="MBD2733060.1"/>
    <property type="molecule type" value="Genomic_DNA"/>
</dbReference>
<organism evidence="9 10">
    <name type="scientific">Nostoc paludosum FACHB-159</name>
    <dbReference type="NCBI Taxonomy" id="2692908"/>
    <lineage>
        <taxon>Bacteria</taxon>
        <taxon>Bacillati</taxon>
        <taxon>Cyanobacteriota</taxon>
        <taxon>Cyanophyceae</taxon>
        <taxon>Nostocales</taxon>
        <taxon>Nostocaceae</taxon>
        <taxon>Nostoc</taxon>
    </lineage>
</organism>
<evidence type="ECO:0000256" key="2">
    <source>
        <dbReference type="ARBA" id="ARBA00012438"/>
    </source>
</evidence>
<dbReference type="PANTHER" id="PTHR43711:SF26">
    <property type="entry name" value="SENSOR HISTIDINE KINASE RCSC"/>
    <property type="match status" value="1"/>
</dbReference>
<gene>
    <name evidence="9" type="ORF">H6H03_03910</name>
</gene>
<proteinExistence type="predicted"/>
<dbReference type="SMART" id="SM00387">
    <property type="entry name" value="HATPase_c"/>
    <property type="match status" value="1"/>
</dbReference>
<keyword evidence="10" id="KW-1185">Reference proteome</keyword>